<dbReference type="VEuPathDB" id="VectorBase:AFUN2_012974"/>
<dbReference type="GO" id="GO:0004222">
    <property type="term" value="F:metalloendopeptidase activity"/>
    <property type="evidence" value="ECO:0007669"/>
    <property type="project" value="InterPro"/>
</dbReference>
<sequence length="502" mass="57618">MENEEKDYLLAKEMQKQFDKESLEISSSEEDVLIVDSVERDHQMAVRLHLQYQAETVELFSDSDDEVILQATETETIMPSKIAKKRRSPVAERLINNNSLAEPKLFKAEPRDLNSDEFFIDELQVYVNPEYNFEWKFIDVLPDIAAIFTKFDALYFQSRFKNKKMTIVWSDSMGSSCTNRNFNDDEGRYTIALNGPLLTLRPRIEIISIVLHEMIHALLKMKQEPSNVKEPNSGHGENFRKIMTFLNKMLLTNISFNHKLFNTSLACRNQWYRCTGICHNYDPFYGIVRSIDGPPGLQNEWWKAHADNCGGTFYKIYEMSKMVGGEVSTRYAVNVKYMVPKRSLIRCRFKSTLPAEVSIDLTSDVPKITTAITLDTVNVDAEDCTATPVNTTTADAFIKQFERSIAFTRDDCDMLCPICQERIKRKLFTNHIEGCKGFVRVVQWKKSATGTIVQNGLLELKSSPRLEQHSSSVRRPRPLSDSSTPSSSTFASYQQAKRKRFG</sequence>
<evidence type="ECO:0000259" key="4">
    <source>
        <dbReference type="SMART" id="SM00731"/>
    </source>
</evidence>
<feature type="region of interest" description="Disordered" evidence="3">
    <location>
        <begin position="463"/>
        <end position="502"/>
    </location>
</feature>
<dbReference type="GO" id="GO:0003697">
    <property type="term" value="F:single-stranded DNA binding"/>
    <property type="evidence" value="ECO:0007669"/>
    <property type="project" value="InterPro"/>
</dbReference>
<evidence type="ECO:0000256" key="2">
    <source>
        <dbReference type="ARBA" id="ARBA00023242"/>
    </source>
</evidence>
<organism evidence="5">
    <name type="scientific">Anopheles funestus</name>
    <name type="common">African malaria mosquito</name>
    <dbReference type="NCBI Taxonomy" id="62324"/>
    <lineage>
        <taxon>Eukaryota</taxon>
        <taxon>Metazoa</taxon>
        <taxon>Ecdysozoa</taxon>
        <taxon>Arthropoda</taxon>
        <taxon>Hexapoda</taxon>
        <taxon>Insecta</taxon>
        <taxon>Pterygota</taxon>
        <taxon>Neoptera</taxon>
        <taxon>Endopterygota</taxon>
        <taxon>Diptera</taxon>
        <taxon>Nematocera</taxon>
        <taxon>Culicoidea</taxon>
        <taxon>Culicidae</taxon>
        <taxon>Anophelinae</taxon>
        <taxon>Anopheles</taxon>
    </lineage>
</organism>
<reference evidence="5" key="1">
    <citation type="submission" date="2020-05" db="UniProtKB">
        <authorList>
            <consortium name="EnsemblMetazoa"/>
        </authorList>
    </citation>
    <scope>IDENTIFICATION</scope>
    <source>
        <strain evidence="5">FUMOZ</strain>
    </source>
</reference>
<dbReference type="InterPro" id="IPR006640">
    <property type="entry name" value="SprT-like_domain"/>
</dbReference>
<comment type="subcellular location">
    <subcellularLocation>
        <location evidence="1">Nucleus</location>
    </subcellularLocation>
</comment>
<dbReference type="GO" id="GO:0005634">
    <property type="term" value="C:nucleus"/>
    <property type="evidence" value="ECO:0007669"/>
    <property type="project" value="UniProtKB-SubCell"/>
</dbReference>
<dbReference type="PANTHER" id="PTHR21220:SF0">
    <property type="entry name" value="DNA-DEPENDENT METALLOPROTEASE SPRTN"/>
    <property type="match status" value="1"/>
</dbReference>
<feature type="compositionally biased region" description="Low complexity" evidence="3">
    <location>
        <begin position="479"/>
        <end position="488"/>
    </location>
</feature>
<dbReference type="Pfam" id="PF10263">
    <property type="entry name" value="SprT-like"/>
    <property type="match status" value="1"/>
</dbReference>
<dbReference type="InterPro" id="IPR055220">
    <property type="entry name" value="SPRTN_ZBD"/>
</dbReference>
<name>A0A182RFY7_ANOFN</name>
<proteinExistence type="predicted"/>
<dbReference type="VEuPathDB" id="VectorBase:AFUN005123"/>
<dbReference type="InterPro" id="IPR044245">
    <property type="entry name" value="Spartan"/>
</dbReference>
<evidence type="ECO:0000313" key="5">
    <source>
        <dbReference type="EnsemblMetazoa" id="AFUN005123-PA"/>
    </source>
</evidence>
<dbReference type="STRING" id="62324.A0A182RFY7"/>
<evidence type="ECO:0000256" key="1">
    <source>
        <dbReference type="ARBA" id="ARBA00004123"/>
    </source>
</evidence>
<dbReference type="GO" id="GO:0031593">
    <property type="term" value="F:polyubiquitin modification-dependent protein binding"/>
    <property type="evidence" value="ECO:0007669"/>
    <property type="project" value="TreeGrafter"/>
</dbReference>
<feature type="domain" description="SprT-like" evidence="4">
    <location>
        <begin position="142"/>
        <end position="316"/>
    </location>
</feature>
<dbReference type="EnsemblMetazoa" id="AFUN005123-RA">
    <property type="protein sequence ID" value="AFUN005123-PA"/>
    <property type="gene ID" value="AFUN005123"/>
</dbReference>
<protein>
    <submittedName>
        <fullName evidence="5">SprT-like domain-containing protein</fullName>
    </submittedName>
</protein>
<dbReference type="AlphaFoldDB" id="A0A182RFY7"/>
<evidence type="ECO:0000256" key="3">
    <source>
        <dbReference type="SAM" id="MobiDB-lite"/>
    </source>
</evidence>
<keyword evidence="2" id="KW-0539">Nucleus</keyword>
<dbReference type="SMART" id="SM00731">
    <property type="entry name" value="SprT"/>
    <property type="match status" value="1"/>
</dbReference>
<accession>A0A182RFY7</accession>
<dbReference type="GO" id="GO:0006974">
    <property type="term" value="P:DNA damage response"/>
    <property type="evidence" value="ECO:0007669"/>
    <property type="project" value="InterPro"/>
</dbReference>
<dbReference type="Pfam" id="PF22934">
    <property type="entry name" value="SPRTN_ZBD"/>
    <property type="match status" value="1"/>
</dbReference>
<dbReference type="PANTHER" id="PTHR21220">
    <property type="entry name" value="DNA-DEPENDENT METALLOPROTEASE SPRTN"/>
    <property type="match status" value="1"/>
</dbReference>